<accession>D5H8H1</accession>
<reference evidence="3" key="2">
    <citation type="submission" date="2010-04" db="EMBL/GenBank/DDBJ databases">
        <title>Genome sequence of Salinibacter ruber M8.</title>
        <authorList>
            <consortium name="Genoscope"/>
        </authorList>
    </citation>
    <scope>NUCLEOTIDE SEQUENCE [LARGE SCALE GENOMIC DNA]</scope>
    <source>
        <strain evidence="3">M8</strain>
    </source>
</reference>
<gene>
    <name evidence="2" type="ordered locus">SRM_01405</name>
</gene>
<dbReference type="EMBL" id="FP565814">
    <property type="protein sequence ID" value="CBH24326.1"/>
    <property type="molecule type" value="Genomic_DNA"/>
</dbReference>
<dbReference type="AlphaFoldDB" id="D5H8H1"/>
<organism evidence="2 3">
    <name type="scientific">Salinibacter ruber (strain M8)</name>
    <dbReference type="NCBI Taxonomy" id="761659"/>
    <lineage>
        <taxon>Bacteria</taxon>
        <taxon>Pseudomonadati</taxon>
        <taxon>Rhodothermota</taxon>
        <taxon>Rhodothermia</taxon>
        <taxon>Rhodothermales</taxon>
        <taxon>Salinibacteraceae</taxon>
        <taxon>Salinibacter</taxon>
    </lineage>
</organism>
<dbReference type="Proteomes" id="UP000000933">
    <property type="component" value="Chromosome"/>
</dbReference>
<protein>
    <submittedName>
        <fullName evidence="2">Uncharacterized protein</fullName>
    </submittedName>
</protein>
<dbReference type="KEGG" id="srm:SRM_01405"/>
<feature type="compositionally biased region" description="Gly residues" evidence="1">
    <location>
        <begin position="1"/>
        <end position="10"/>
    </location>
</feature>
<name>D5H8H1_SALRM</name>
<reference evidence="2 3" key="1">
    <citation type="journal article" date="2010" name="ISME J.">
        <title>Fine-scale evolution: genomic, phenotypic and ecological differentiation in two coexisting Salinibacter ruber strains.</title>
        <authorList>
            <person name="Pena A."/>
            <person name="Teeling H."/>
            <person name="Huerta-Cepas J."/>
            <person name="Santos F."/>
            <person name="Yarza P."/>
            <person name="Brito-Echeverria J."/>
            <person name="Lucio M."/>
            <person name="Schmitt-Kopplin P."/>
            <person name="Meseguer I."/>
            <person name="Schenowitz C."/>
            <person name="Dossat C."/>
            <person name="Barbe V."/>
            <person name="Dopazo J."/>
            <person name="Rossello-Mora R."/>
            <person name="Schuler M."/>
            <person name="Glockner F.O."/>
            <person name="Amann R."/>
            <person name="Gabaldon T."/>
            <person name="Anton J."/>
        </authorList>
    </citation>
    <scope>NUCLEOTIDE SEQUENCE [LARGE SCALE GENOMIC DNA]</scope>
    <source>
        <strain evidence="2 3">M8</strain>
    </source>
</reference>
<proteinExistence type="predicted"/>
<feature type="region of interest" description="Disordered" evidence="1">
    <location>
        <begin position="1"/>
        <end position="30"/>
    </location>
</feature>
<evidence type="ECO:0000313" key="2">
    <source>
        <dbReference type="EMBL" id="CBH24326.1"/>
    </source>
</evidence>
<evidence type="ECO:0000256" key="1">
    <source>
        <dbReference type="SAM" id="MobiDB-lite"/>
    </source>
</evidence>
<evidence type="ECO:0000313" key="3">
    <source>
        <dbReference type="Proteomes" id="UP000000933"/>
    </source>
</evidence>
<dbReference type="HOGENOM" id="CLU_2737720_0_0_10"/>
<sequence>MCLGALGGPSGAAPVGPFGGRDDDLPSGGGEDLWGLGGMSVVLSCARQALKGGRFGDNDKTARRVCAVVRV</sequence>